<gene>
    <name evidence="1" type="ORF">BJ994_002557</name>
</gene>
<dbReference type="Proteomes" id="UP000547458">
    <property type="component" value="Unassembled WGS sequence"/>
</dbReference>
<dbReference type="RefSeq" id="WP_167994661.1">
    <property type="nucleotide sequence ID" value="NZ_JAATJL010000001.1"/>
</dbReference>
<dbReference type="EMBL" id="JAATJL010000001">
    <property type="protein sequence ID" value="NJC23481.1"/>
    <property type="molecule type" value="Genomic_DNA"/>
</dbReference>
<reference evidence="1 2" key="1">
    <citation type="submission" date="2020-03" db="EMBL/GenBank/DDBJ databases">
        <title>Sequencing the genomes of 1000 actinobacteria strains.</title>
        <authorList>
            <person name="Klenk H.-P."/>
        </authorList>
    </citation>
    <scope>NUCLEOTIDE SEQUENCE [LARGE SCALE GENOMIC DNA]</scope>
    <source>
        <strain evidence="1 2">DSM 16403</strain>
    </source>
</reference>
<organism evidence="1 2">
    <name type="scientific">Arthrobacter pigmenti</name>
    <dbReference type="NCBI Taxonomy" id="271432"/>
    <lineage>
        <taxon>Bacteria</taxon>
        <taxon>Bacillati</taxon>
        <taxon>Actinomycetota</taxon>
        <taxon>Actinomycetes</taxon>
        <taxon>Micrococcales</taxon>
        <taxon>Micrococcaceae</taxon>
        <taxon>Arthrobacter</taxon>
    </lineage>
</organism>
<keyword evidence="2" id="KW-1185">Reference proteome</keyword>
<dbReference type="AlphaFoldDB" id="A0A846RZ58"/>
<evidence type="ECO:0000313" key="2">
    <source>
        <dbReference type="Proteomes" id="UP000547458"/>
    </source>
</evidence>
<comment type="caution">
    <text evidence="1">The sequence shown here is derived from an EMBL/GenBank/DDBJ whole genome shotgun (WGS) entry which is preliminary data.</text>
</comment>
<name>A0A846RZ58_9MICC</name>
<protein>
    <submittedName>
        <fullName evidence="1">Uncharacterized protein</fullName>
    </submittedName>
</protein>
<evidence type="ECO:0000313" key="1">
    <source>
        <dbReference type="EMBL" id="NJC23481.1"/>
    </source>
</evidence>
<sequence length="234" mass="25034">MTPSSERVPTVEADTDQGQDAVTGFGIAEISYLMSLGEGKSADKTREVMPVGVEASSPGLIAAGASSLLARGLVRIEDDRVLPTALANGVSYTLASAQRWTQFGIFRGDSLDFALYLQAPEMSALFQPRALSSWFVMVRNPARTDAELLLESIKTTISQSPDSVVFLRSHTLDDEANLFVRAGENGVWDVATVREPGDQDRDTAASTAQLLSMLEHLTQLSDPAETAPPGVPHA</sequence>
<proteinExistence type="predicted"/>
<accession>A0A846RZ58</accession>